<evidence type="ECO:0000313" key="3">
    <source>
        <dbReference type="Proteomes" id="UP000282460"/>
    </source>
</evidence>
<dbReference type="AlphaFoldDB" id="A0A3L7J0R3"/>
<feature type="transmembrane region" description="Helical" evidence="1">
    <location>
        <begin position="12"/>
        <end position="31"/>
    </location>
</feature>
<dbReference type="EMBL" id="RCWJ01000002">
    <property type="protein sequence ID" value="RLQ84004.1"/>
    <property type="molecule type" value="Genomic_DNA"/>
</dbReference>
<protein>
    <submittedName>
        <fullName evidence="2">Uncharacterized protein</fullName>
    </submittedName>
</protein>
<gene>
    <name evidence="2" type="ORF">D9V28_07090</name>
</gene>
<name>A0A3L7J0R3_9MICO</name>
<keyword evidence="1" id="KW-0812">Transmembrane</keyword>
<sequence>MSERKEHFKHPGFPLGFGSVALIVGVVAVLLPNRESTEGSGVFSVLGVPNWGLGIALLALSALMFYWGIGQTVRRRKRR</sequence>
<feature type="transmembrane region" description="Helical" evidence="1">
    <location>
        <begin position="51"/>
        <end position="69"/>
    </location>
</feature>
<proteinExistence type="predicted"/>
<dbReference type="Proteomes" id="UP000282460">
    <property type="component" value="Unassembled WGS sequence"/>
</dbReference>
<accession>A0A3L7J0R3</accession>
<reference evidence="2 3" key="1">
    <citation type="submission" date="2018-10" db="EMBL/GenBank/DDBJ databases">
        <authorList>
            <person name="Li J."/>
        </authorList>
    </citation>
    <scope>NUCLEOTIDE SEQUENCE [LARGE SCALE GENOMIC DNA]</scope>
    <source>
        <strain evidence="2 3">ZD1-4</strain>
    </source>
</reference>
<keyword evidence="1" id="KW-1133">Transmembrane helix</keyword>
<keyword evidence="3" id="KW-1185">Reference proteome</keyword>
<organism evidence="2 3">
    <name type="scientific">Mycetocola zhadangensis</name>
    <dbReference type="NCBI Taxonomy" id="1164595"/>
    <lineage>
        <taxon>Bacteria</taxon>
        <taxon>Bacillati</taxon>
        <taxon>Actinomycetota</taxon>
        <taxon>Actinomycetes</taxon>
        <taxon>Micrococcales</taxon>
        <taxon>Microbacteriaceae</taxon>
        <taxon>Mycetocola</taxon>
    </lineage>
</organism>
<evidence type="ECO:0000256" key="1">
    <source>
        <dbReference type="SAM" id="Phobius"/>
    </source>
</evidence>
<evidence type="ECO:0000313" key="2">
    <source>
        <dbReference type="EMBL" id="RLQ84004.1"/>
    </source>
</evidence>
<comment type="caution">
    <text evidence="2">The sequence shown here is derived from an EMBL/GenBank/DDBJ whole genome shotgun (WGS) entry which is preliminary data.</text>
</comment>
<keyword evidence="1" id="KW-0472">Membrane</keyword>